<name>A0A6C0KP17_9ZZZZ</name>
<organism evidence="2">
    <name type="scientific">viral metagenome</name>
    <dbReference type="NCBI Taxonomy" id="1070528"/>
    <lineage>
        <taxon>unclassified sequences</taxon>
        <taxon>metagenomes</taxon>
        <taxon>organismal metagenomes</taxon>
    </lineage>
</organism>
<reference evidence="2" key="1">
    <citation type="journal article" date="2020" name="Nature">
        <title>Giant virus diversity and host interactions through global metagenomics.</title>
        <authorList>
            <person name="Schulz F."/>
            <person name="Roux S."/>
            <person name="Paez-Espino D."/>
            <person name="Jungbluth S."/>
            <person name="Walsh D.A."/>
            <person name="Denef V.J."/>
            <person name="McMahon K.D."/>
            <person name="Konstantinidis K.T."/>
            <person name="Eloe-Fadrosh E.A."/>
            <person name="Kyrpides N.C."/>
            <person name="Woyke T."/>
        </authorList>
    </citation>
    <scope>NUCLEOTIDE SEQUENCE</scope>
    <source>
        <strain evidence="2">GVMAG-S-3300013014-113</strain>
    </source>
</reference>
<evidence type="ECO:0000313" key="2">
    <source>
        <dbReference type="EMBL" id="QHU19755.1"/>
    </source>
</evidence>
<feature type="region of interest" description="Disordered" evidence="1">
    <location>
        <begin position="95"/>
        <end position="124"/>
    </location>
</feature>
<evidence type="ECO:0000256" key="1">
    <source>
        <dbReference type="SAM" id="MobiDB-lite"/>
    </source>
</evidence>
<feature type="compositionally biased region" description="Basic residues" evidence="1">
    <location>
        <begin position="97"/>
        <end position="124"/>
    </location>
</feature>
<dbReference type="AlphaFoldDB" id="A0A6C0KP17"/>
<proteinExistence type="predicted"/>
<feature type="region of interest" description="Disordered" evidence="1">
    <location>
        <begin position="1"/>
        <end position="26"/>
    </location>
</feature>
<protein>
    <submittedName>
        <fullName evidence="2">Uncharacterized protein</fullName>
    </submittedName>
</protein>
<dbReference type="EMBL" id="MN740955">
    <property type="protein sequence ID" value="QHU19755.1"/>
    <property type="molecule type" value="Genomic_DNA"/>
</dbReference>
<sequence length="124" mass="14475">MSNQPIISRSRRSEKRLAKQAQRYREREFQEIPADEARWLSNKNAVRIQELMDENDRLKTYIGVLALDPTRPRGSVISESYGTGIPALRDEFYASAKRQKSQKSQKHSTGGKKRFRKSHKNKKK</sequence>
<accession>A0A6C0KP17</accession>